<sequence>MALDFYPSSFENLIEQMQASMDETDAEDLNIEMRPILEKITDLGPGENRDAAMSQLSSWLKDEKRNVEEFNYVVGPLGMQVCDYYYDYMRAEGLLRIRDRFCACRFFACQALEAAEALVVESPVLKGPWEHLAWFAIYLRIIRLQEFVPASNSYCEWIIQMMGNSDLCPNPYLRLEFLQIFALKVCVITNNQTQAFESVMSVCSSVHMKEFIFSNQYVGSMYLGCIIEAFKKLNKDEYLQAFDQQLSDKLVIQISVMIKDVSCLYGLNPNRSTYIYEIKVITSLFETTSANAQQELNRLLDIHANPDYEIDIIEDISDALLILITCFKKSCQTPQLVNVTALCIIDVLEVTMLFYITMITMYPHRSQPDFNPEYLSTIDQLLGKLCDLDVNLVITSVGQNINHKYQWRLSNLRQQLQNFNISQYSMICSLLYHCTYDI</sequence>
<evidence type="ECO:0000313" key="1">
    <source>
        <dbReference type="EMBL" id="CAL4120380.1"/>
    </source>
</evidence>
<comment type="caution">
    <text evidence="1">The sequence shown here is derived from an EMBL/GenBank/DDBJ whole genome shotgun (WGS) entry which is preliminary data.</text>
</comment>
<dbReference type="Proteomes" id="UP001497623">
    <property type="component" value="Unassembled WGS sequence"/>
</dbReference>
<name>A0AAV2R8E1_MEGNR</name>
<organism evidence="1 2">
    <name type="scientific">Meganyctiphanes norvegica</name>
    <name type="common">Northern krill</name>
    <name type="synonym">Thysanopoda norvegica</name>
    <dbReference type="NCBI Taxonomy" id="48144"/>
    <lineage>
        <taxon>Eukaryota</taxon>
        <taxon>Metazoa</taxon>
        <taxon>Ecdysozoa</taxon>
        <taxon>Arthropoda</taxon>
        <taxon>Crustacea</taxon>
        <taxon>Multicrustacea</taxon>
        <taxon>Malacostraca</taxon>
        <taxon>Eumalacostraca</taxon>
        <taxon>Eucarida</taxon>
        <taxon>Euphausiacea</taxon>
        <taxon>Euphausiidae</taxon>
        <taxon>Meganyctiphanes</taxon>
    </lineage>
</organism>
<evidence type="ECO:0000313" key="2">
    <source>
        <dbReference type="Proteomes" id="UP001497623"/>
    </source>
</evidence>
<gene>
    <name evidence="1" type="ORF">MNOR_LOCUS22007</name>
</gene>
<reference evidence="1 2" key="1">
    <citation type="submission" date="2024-05" db="EMBL/GenBank/DDBJ databases">
        <authorList>
            <person name="Wallberg A."/>
        </authorList>
    </citation>
    <scope>NUCLEOTIDE SEQUENCE [LARGE SCALE GENOMIC DNA]</scope>
</reference>
<accession>A0AAV2R8E1</accession>
<dbReference type="EMBL" id="CAXKWB010018166">
    <property type="protein sequence ID" value="CAL4120380.1"/>
    <property type="molecule type" value="Genomic_DNA"/>
</dbReference>
<dbReference type="AlphaFoldDB" id="A0AAV2R8E1"/>
<proteinExistence type="predicted"/>
<keyword evidence="2" id="KW-1185">Reference proteome</keyword>
<protein>
    <submittedName>
        <fullName evidence="1">Uncharacterized protein</fullName>
    </submittedName>
</protein>